<dbReference type="Gene3D" id="3.90.220.20">
    <property type="entry name" value="DNA methylase specificity domains"/>
    <property type="match status" value="1"/>
</dbReference>
<dbReference type="CDD" id="cd17249">
    <property type="entry name" value="RMtype1_S_EcoR124I-TRD2-CR2_like"/>
    <property type="match status" value="1"/>
</dbReference>
<comment type="similarity">
    <text evidence="1">Belongs to the type-I restriction system S methylase family.</text>
</comment>
<organism evidence="5 6">
    <name type="scientific">Eggerthella lenta</name>
    <name type="common">Eubacterium lentum</name>
    <dbReference type="NCBI Taxonomy" id="84112"/>
    <lineage>
        <taxon>Bacteria</taxon>
        <taxon>Bacillati</taxon>
        <taxon>Actinomycetota</taxon>
        <taxon>Coriobacteriia</taxon>
        <taxon>Eggerthellales</taxon>
        <taxon>Eggerthellaceae</taxon>
        <taxon>Eggerthella</taxon>
    </lineage>
</organism>
<dbReference type="PANTHER" id="PTHR30408">
    <property type="entry name" value="TYPE-1 RESTRICTION ENZYME ECOKI SPECIFICITY PROTEIN"/>
    <property type="match status" value="1"/>
</dbReference>
<proteinExistence type="inferred from homology"/>
<evidence type="ECO:0000313" key="5">
    <source>
        <dbReference type="EMBL" id="TNU89737.1"/>
    </source>
</evidence>
<evidence type="ECO:0000259" key="4">
    <source>
        <dbReference type="Pfam" id="PF01420"/>
    </source>
</evidence>
<evidence type="ECO:0000313" key="6">
    <source>
        <dbReference type="Proteomes" id="UP000312594"/>
    </source>
</evidence>
<sequence length="196" mass="22207">MSRRVEKRWKVVREWKEMKKCRLGDLFQVASGGTPDKSEQRFWKGDIPWISAKEMIGERVVDSSLHITDEGLRNGSRIAPTGSLLLLTRGSGLFKRIPLCIVDRPVAYNQDVKCIRSKHPSISNTFLFYLLKAHERQISYIVETTGIGAGKLSTDRLLSLAVELPDEQCRDKIVQIACSFSNKIALNNRINDYLAA</sequence>
<dbReference type="GO" id="GO:0003677">
    <property type="term" value="F:DNA binding"/>
    <property type="evidence" value="ECO:0007669"/>
    <property type="project" value="UniProtKB-KW"/>
</dbReference>
<dbReference type="InterPro" id="IPR044946">
    <property type="entry name" value="Restrct_endonuc_typeI_TRD_sf"/>
</dbReference>
<keyword evidence="3" id="KW-0238">DNA-binding</keyword>
<evidence type="ECO:0000256" key="3">
    <source>
        <dbReference type="ARBA" id="ARBA00023125"/>
    </source>
</evidence>
<reference evidence="5 6" key="1">
    <citation type="journal article" date="2005" name="Appl. Environ. Microbiol.">
        <title>Intestinal bacterial communities that produce active estrogen-like compounds enterodiol and enterolactone in humans.</title>
        <authorList>
            <person name="Clavel T."/>
            <person name="Henderson G."/>
            <person name="Alpert C.A."/>
            <person name="Philippe C."/>
            <person name="Rigottier-Gois L."/>
            <person name="Dore J."/>
            <person name="Blaut M."/>
        </authorList>
    </citation>
    <scope>NUCLEOTIDE SEQUENCE [LARGE SCALE GENOMIC DNA]</scope>
    <source>
        <strain evidence="5 6">SECO-MT75m2</strain>
    </source>
</reference>
<dbReference type="GO" id="GO:0009307">
    <property type="term" value="P:DNA restriction-modification system"/>
    <property type="evidence" value="ECO:0007669"/>
    <property type="project" value="UniProtKB-KW"/>
</dbReference>
<dbReference type="Pfam" id="PF01420">
    <property type="entry name" value="Methylase_S"/>
    <property type="match status" value="1"/>
</dbReference>
<name>A0A5C5BTG5_EGGLN</name>
<feature type="domain" description="Type I restriction modification DNA specificity" evidence="4">
    <location>
        <begin position="16"/>
        <end position="192"/>
    </location>
</feature>
<accession>A0A5C5BTG5</accession>
<evidence type="ECO:0000256" key="2">
    <source>
        <dbReference type="ARBA" id="ARBA00022747"/>
    </source>
</evidence>
<protein>
    <recommendedName>
        <fullName evidence="4">Type I restriction modification DNA specificity domain-containing protein</fullName>
    </recommendedName>
</protein>
<dbReference type="InterPro" id="IPR052021">
    <property type="entry name" value="Type-I_RS_S_subunit"/>
</dbReference>
<dbReference type="InterPro" id="IPR000055">
    <property type="entry name" value="Restrct_endonuc_typeI_TRD"/>
</dbReference>
<dbReference type="SUPFAM" id="SSF116734">
    <property type="entry name" value="DNA methylase specificity domain"/>
    <property type="match status" value="1"/>
</dbReference>
<dbReference type="AlphaFoldDB" id="A0A5C5BTG5"/>
<evidence type="ECO:0000256" key="1">
    <source>
        <dbReference type="ARBA" id="ARBA00010923"/>
    </source>
</evidence>
<dbReference type="EMBL" id="VEVP01000024">
    <property type="protein sequence ID" value="TNU89737.1"/>
    <property type="molecule type" value="Genomic_DNA"/>
</dbReference>
<dbReference type="Proteomes" id="UP000312594">
    <property type="component" value="Unassembled WGS sequence"/>
</dbReference>
<keyword evidence="2" id="KW-0680">Restriction system</keyword>
<dbReference type="PANTHER" id="PTHR30408:SF12">
    <property type="entry name" value="TYPE I RESTRICTION ENZYME MJAVIII SPECIFICITY SUBUNIT"/>
    <property type="match status" value="1"/>
</dbReference>
<comment type="caution">
    <text evidence="5">The sequence shown here is derived from an EMBL/GenBank/DDBJ whole genome shotgun (WGS) entry which is preliminary data.</text>
</comment>
<gene>
    <name evidence="5" type="ORF">FIC87_10385</name>
</gene>